<dbReference type="EMBL" id="AYZQ01000002">
    <property type="protein sequence ID" value="KRM72154.1"/>
    <property type="molecule type" value="Genomic_DNA"/>
</dbReference>
<dbReference type="OrthoDB" id="384327at2"/>
<dbReference type="Pfam" id="PF02687">
    <property type="entry name" value="FtsX"/>
    <property type="match status" value="1"/>
</dbReference>
<evidence type="ECO:0000256" key="8">
    <source>
        <dbReference type="ARBA" id="ARBA00022989"/>
    </source>
</evidence>
<keyword evidence="14" id="KW-1185">Reference proteome</keyword>
<comment type="caution">
    <text evidence="13">The sequence shown here is derived from an EMBL/GenBank/DDBJ whole genome shotgun (WGS) entry which is preliminary data.</text>
</comment>
<proteinExistence type="inferred from homology"/>
<comment type="subunit">
    <text evidence="3">The complex is composed of two ATP-binding proteins (HrtA), two transmembrane proteins (HrtB) and a solute-binding protein.</text>
</comment>
<feature type="transmembrane region" description="Helical" evidence="11">
    <location>
        <begin position="234"/>
        <end position="256"/>
    </location>
</feature>
<evidence type="ECO:0000256" key="6">
    <source>
        <dbReference type="ARBA" id="ARBA00022475"/>
    </source>
</evidence>
<dbReference type="InterPro" id="IPR003838">
    <property type="entry name" value="ABC3_permease_C"/>
</dbReference>
<comment type="similarity">
    <text evidence="2">Belongs to the ABC-4 integral membrane protein family. HrtB subfamily.</text>
</comment>
<evidence type="ECO:0000256" key="9">
    <source>
        <dbReference type="ARBA" id="ARBA00023136"/>
    </source>
</evidence>
<dbReference type="STRING" id="1423727.FC34_GL001138"/>
<keyword evidence="5" id="KW-0813">Transport</keyword>
<keyword evidence="7 11" id="KW-0812">Transmembrane</keyword>
<comment type="function">
    <text evidence="10">Part of the ABC transporter complex hrt involved in hemin import. Responsible for the translocation of the substrate across the membrane.</text>
</comment>
<evidence type="ECO:0000313" key="13">
    <source>
        <dbReference type="EMBL" id="KRM72154.1"/>
    </source>
</evidence>
<accession>A0A0R2AZ68</accession>
<evidence type="ECO:0000256" key="4">
    <source>
        <dbReference type="ARBA" id="ARBA00016962"/>
    </source>
</evidence>
<gene>
    <name evidence="13" type="ORF">FC34_GL001138</name>
</gene>
<feature type="transmembrane region" description="Helical" evidence="11">
    <location>
        <begin position="285"/>
        <end position="311"/>
    </location>
</feature>
<reference evidence="13 14" key="1">
    <citation type="journal article" date="2015" name="Genome Announc.">
        <title>Expanding the biotechnology potential of lactobacilli through comparative genomics of 213 strains and associated genera.</title>
        <authorList>
            <person name="Sun Z."/>
            <person name="Harris H.M."/>
            <person name="McCann A."/>
            <person name="Guo C."/>
            <person name="Argimon S."/>
            <person name="Zhang W."/>
            <person name="Yang X."/>
            <person name="Jeffery I.B."/>
            <person name="Cooney J.C."/>
            <person name="Kagawa T.F."/>
            <person name="Liu W."/>
            <person name="Song Y."/>
            <person name="Salvetti E."/>
            <person name="Wrobel A."/>
            <person name="Rasinkangas P."/>
            <person name="Parkhill J."/>
            <person name="Rea M.C."/>
            <person name="O'Sullivan O."/>
            <person name="Ritari J."/>
            <person name="Douillard F.P."/>
            <person name="Paul Ross R."/>
            <person name="Yang R."/>
            <person name="Briner A.E."/>
            <person name="Felis G.E."/>
            <person name="de Vos W.M."/>
            <person name="Barrangou R."/>
            <person name="Klaenhammer T.R."/>
            <person name="Caufield P.W."/>
            <person name="Cui Y."/>
            <person name="Zhang H."/>
            <person name="O'Toole P.W."/>
        </authorList>
    </citation>
    <scope>NUCLEOTIDE SEQUENCE [LARGE SCALE GENOMIC DNA]</scope>
    <source>
        <strain evidence="13 14">DSM 23927</strain>
    </source>
</reference>
<evidence type="ECO:0000256" key="1">
    <source>
        <dbReference type="ARBA" id="ARBA00004651"/>
    </source>
</evidence>
<evidence type="ECO:0000256" key="7">
    <source>
        <dbReference type="ARBA" id="ARBA00022692"/>
    </source>
</evidence>
<dbReference type="RefSeq" id="WP_057894419.1">
    <property type="nucleotide sequence ID" value="NZ_AYZQ01000002.1"/>
</dbReference>
<dbReference type="InterPro" id="IPR051125">
    <property type="entry name" value="ABC-4/HrtB_transporter"/>
</dbReference>
<evidence type="ECO:0000256" key="3">
    <source>
        <dbReference type="ARBA" id="ARBA00011131"/>
    </source>
</evidence>
<dbReference type="PANTHER" id="PTHR43738">
    <property type="entry name" value="ABC TRANSPORTER, MEMBRANE PROTEIN"/>
    <property type="match status" value="1"/>
</dbReference>
<dbReference type="PATRIC" id="fig|1423727.3.peg.1154"/>
<keyword evidence="8 11" id="KW-1133">Transmembrane helix</keyword>
<sequence length="353" mass="38140">MFLALKEIKHEKLRYGLIIGMILLISYLVYFLSGLAFGLAQQNTQAIDSWQINSVVLNKDANVNLNQSMITTADAAKLKVTSKEAYVGQAPIVVNASDRKKDSAQFIGLETNQFIAKDLVLTSGHKITTANQVIADDQFKEDGYKLGDKVKLNSLKQQFEIVGFTHSAKMSVAPVVYGEMTTWRTLKNLPASFKAGALVSKTAKYTTNVDALQTYTVAAFINKLPGYSAQNTTFTFMIVFLMLIALIVIAVFLYILTIQKVQNYAVLRAQGVPAKVLVRTTLSQALILVLSGLVLGALLTWVTALAIPAAVPMSFNLPILAGVTVGIIITGLIGALIPVKVIANVDPMTVIGG</sequence>
<feature type="domain" description="ABC3 transporter permease C-terminal" evidence="12">
    <location>
        <begin position="236"/>
        <end position="347"/>
    </location>
</feature>
<organism evidence="13 14">
    <name type="scientific">Lacticaseibacillus brantae DSM 23927</name>
    <dbReference type="NCBI Taxonomy" id="1423727"/>
    <lineage>
        <taxon>Bacteria</taxon>
        <taxon>Bacillati</taxon>
        <taxon>Bacillota</taxon>
        <taxon>Bacilli</taxon>
        <taxon>Lactobacillales</taxon>
        <taxon>Lactobacillaceae</taxon>
        <taxon>Lacticaseibacillus</taxon>
    </lineage>
</organism>
<feature type="transmembrane region" description="Helical" evidence="11">
    <location>
        <begin position="15"/>
        <end position="39"/>
    </location>
</feature>
<evidence type="ECO:0000256" key="10">
    <source>
        <dbReference type="ARBA" id="ARBA00024973"/>
    </source>
</evidence>
<dbReference type="PANTHER" id="PTHR43738:SF1">
    <property type="entry name" value="HEMIN TRANSPORT SYSTEM PERMEASE PROTEIN HRTB-RELATED"/>
    <property type="match status" value="1"/>
</dbReference>
<feature type="transmembrane region" description="Helical" evidence="11">
    <location>
        <begin position="317"/>
        <end position="339"/>
    </location>
</feature>
<evidence type="ECO:0000313" key="14">
    <source>
        <dbReference type="Proteomes" id="UP000051672"/>
    </source>
</evidence>
<evidence type="ECO:0000256" key="11">
    <source>
        <dbReference type="SAM" id="Phobius"/>
    </source>
</evidence>
<evidence type="ECO:0000256" key="2">
    <source>
        <dbReference type="ARBA" id="ARBA00008697"/>
    </source>
</evidence>
<evidence type="ECO:0000259" key="12">
    <source>
        <dbReference type="Pfam" id="PF02687"/>
    </source>
</evidence>
<name>A0A0R2AZ68_9LACO</name>
<dbReference type="Proteomes" id="UP000051672">
    <property type="component" value="Unassembled WGS sequence"/>
</dbReference>
<protein>
    <recommendedName>
        <fullName evidence="4">Putative hemin transport system permease protein HrtB</fullName>
    </recommendedName>
</protein>
<evidence type="ECO:0000256" key="5">
    <source>
        <dbReference type="ARBA" id="ARBA00022448"/>
    </source>
</evidence>
<dbReference type="GO" id="GO:0005886">
    <property type="term" value="C:plasma membrane"/>
    <property type="evidence" value="ECO:0007669"/>
    <property type="project" value="UniProtKB-SubCell"/>
</dbReference>
<keyword evidence="9 11" id="KW-0472">Membrane</keyword>
<dbReference type="AlphaFoldDB" id="A0A0R2AZ68"/>
<comment type="subcellular location">
    <subcellularLocation>
        <location evidence="1">Cell membrane</location>
        <topology evidence="1">Multi-pass membrane protein</topology>
    </subcellularLocation>
</comment>
<keyword evidence="6" id="KW-1003">Cell membrane</keyword>